<reference evidence="1 2" key="1">
    <citation type="submission" date="2020-03" db="EMBL/GenBank/DDBJ databases">
        <title>Genomic Encyclopedia of Type Strains, Phase IV (KMG-IV): sequencing the most valuable type-strain genomes for metagenomic binning, comparative biology and taxonomic classification.</title>
        <authorList>
            <person name="Goeker M."/>
        </authorList>
    </citation>
    <scope>NUCLEOTIDE SEQUENCE [LARGE SCALE GENOMIC DNA]</scope>
    <source>
        <strain evidence="1 2">DSM 29762</strain>
    </source>
</reference>
<dbReference type="Proteomes" id="UP000590442">
    <property type="component" value="Unassembled WGS sequence"/>
</dbReference>
<comment type="caution">
    <text evidence="1">The sequence shown here is derived from an EMBL/GenBank/DDBJ whole genome shotgun (WGS) entry which is preliminary data.</text>
</comment>
<evidence type="ECO:0000313" key="1">
    <source>
        <dbReference type="EMBL" id="NJB70071.1"/>
    </source>
</evidence>
<accession>A0A846QPS2</accession>
<dbReference type="EMBL" id="JAATJJ010000001">
    <property type="protein sequence ID" value="NJB70071.1"/>
    <property type="molecule type" value="Genomic_DNA"/>
</dbReference>
<sequence>MFYYVIYYPLSSENGVNNVIKPHILDKTPYNYNVKCA</sequence>
<gene>
    <name evidence="1" type="ORF">GGR42_000533</name>
</gene>
<organism evidence="1 2">
    <name type="scientific">Saonia flava</name>
    <dbReference type="NCBI Taxonomy" id="523696"/>
    <lineage>
        <taxon>Bacteria</taxon>
        <taxon>Pseudomonadati</taxon>
        <taxon>Bacteroidota</taxon>
        <taxon>Flavobacteriia</taxon>
        <taxon>Flavobacteriales</taxon>
        <taxon>Flavobacteriaceae</taxon>
        <taxon>Saonia</taxon>
    </lineage>
</organism>
<keyword evidence="2" id="KW-1185">Reference proteome</keyword>
<proteinExistence type="predicted"/>
<evidence type="ECO:0000313" key="2">
    <source>
        <dbReference type="Proteomes" id="UP000590442"/>
    </source>
</evidence>
<dbReference type="AlphaFoldDB" id="A0A846QPS2"/>
<protein>
    <submittedName>
        <fullName evidence="1">Uncharacterized protein</fullName>
    </submittedName>
</protein>
<name>A0A846QPS2_9FLAO</name>